<evidence type="ECO:0000313" key="3">
    <source>
        <dbReference type="Proteomes" id="UP000730161"/>
    </source>
</evidence>
<feature type="transmembrane region" description="Helical" evidence="1">
    <location>
        <begin position="136"/>
        <end position="156"/>
    </location>
</feature>
<name>A0A8J7WBX4_9EURY</name>
<dbReference type="OrthoDB" id="106741at2157"/>
<dbReference type="Proteomes" id="UP000730161">
    <property type="component" value="Unassembled WGS sequence"/>
</dbReference>
<protein>
    <submittedName>
        <fullName evidence="2">Uncharacterized protein</fullName>
    </submittedName>
</protein>
<keyword evidence="1" id="KW-0812">Transmembrane</keyword>
<dbReference type="RefSeq" id="WP_211531615.1">
    <property type="nucleotide sequence ID" value="NZ_JWHL01000022.1"/>
</dbReference>
<gene>
    <name evidence="2" type="ORF">RJ53_10385</name>
</gene>
<comment type="caution">
    <text evidence="2">The sequence shown here is derived from an EMBL/GenBank/DDBJ whole genome shotgun (WGS) entry which is preliminary data.</text>
</comment>
<keyword evidence="1" id="KW-0472">Membrane</keyword>
<feature type="transmembrane region" description="Helical" evidence="1">
    <location>
        <begin position="16"/>
        <end position="37"/>
    </location>
</feature>
<dbReference type="AlphaFoldDB" id="A0A8J7WBX4"/>
<organism evidence="2 3">
    <name type="scientific">Methanocalculus chunghsingensis</name>
    <dbReference type="NCBI Taxonomy" id="156457"/>
    <lineage>
        <taxon>Archaea</taxon>
        <taxon>Methanobacteriati</taxon>
        <taxon>Methanobacteriota</taxon>
        <taxon>Stenosarchaea group</taxon>
        <taxon>Methanomicrobia</taxon>
        <taxon>Methanomicrobiales</taxon>
        <taxon>Methanocalculaceae</taxon>
        <taxon>Methanocalculus</taxon>
    </lineage>
</organism>
<keyword evidence="3" id="KW-1185">Reference proteome</keyword>
<feature type="transmembrane region" description="Helical" evidence="1">
    <location>
        <begin position="57"/>
        <end position="77"/>
    </location>
</feature>
<dbReference type="EMBL" id="JWHL01000022">
    <property type="protein sequence ID" value="MBR1369862.1"/>
    <property type="molecule type" value="Genomic_DNA"/>
</dbReference>
<sequence length="227" mass="25763">MEESTFRRFQREVRHFFAVSVMNIAFAALLMAFGLMVVVQEVVSIWETFTTEMAVTFSPVVLIVAVSAMIIGLGWIITSARVFEGIESIKNDLGQLTKKNRSQIESDNDERDEELTRLIVRMLSHYRDNHGTIHRMIYVCMLGSCSIFVLGTIASLEYFSASLNGFSFTIGPNPLLLPSMVIMVAFAIASLISSIYFYQFSRVWDERLKEIEQSEDLLEKTLEMSLG</sequence>
<reference evidence="2" key="1">
    <citation type="submission" date="2014-12" db="EMBL/GenBank/DDBJ databases">
        <authorList>
            <person name="Huang H.-H."/>
            <person name="Chen S.-C."/>
            <person name="Lai M.-C."/>
        </authorList>
    </citation>
    <scope>NUCLEOTIDE SEQUENCE</scope>
    <source>
        <strain evidence="2">K1F9705b</strain>
    </source>
</reference>
<evidence type="ECO:0000256" key="1">
    <source>
        <dbReference type="SAM" id="Phobius"/>
    </source>
</evidence>
<evidence type="ECO:0000313" key="2">
    <source>
        <dbReference type="EMBL" id="MBR1369862.1"/>
    </source>
</evidence>
<proteinExistence type="predicted"/>
<keyword evidence="1" id="KW-1133">Transmembrane helix</keyword>
<feature type="transmembrane region" description="Helical" evidence="1">
    <location>
        <begin position="176"/>
        <end position="198"/>
    </location>
</feature>
<accession>A0A8J7WBX4</accession>